<evidence type="ECO:0000313" key="1">
    <source>
        <dbReference type="EMBL" id="KIR22941.1"/>
    </source>
</evidence>
<comment type="caution">
    <text evidence="1">The sequence shown here is derived from an EMBL/GenBank/DDBJ whole genome shotgun (WGS) entry which is preliminary data.</text>
</comment>
<dbReference type="PATRIC" id="fig|294.125.peg.1672"/>
<evidence type="ECO:0000313" key="2">
    <source>
        <dbReference type="Proteomes" id="UP000032210"/>
    </source>
</evidence>
<sequence>MILKERVYELTIGNYKTGNGILLRSDGTDPETGLFTYGSQLVFSFTRDSDNARTPNSGEIAVYNVSREHLKLVDGDFTELSLSVGYASNGPRLMVKGNVIEMSTRKNGADRVTTFKVGEAYSALNHKRVKGIISAGKKVEDCIDFIRAAMDGDVSKGSYRGEGLQKTINSGVSLHGTPREQLTRLCKANDLEWNISGGVLNVTGKNMPSSKNTQNAIVLNENTGLLDVPYFTSAEGKKLPKDKTRKRGVHFTALLNPDLLPGAIVKIEDPDISGFFRINTAQFAGNYRGDSWYVDCFCSEITAEELV</sequence>
<organism evidence="1 2">
    <name type="scientific">Pseudomonas fluorescens</name>
    <dbReference type="NCBI Taxonomy" id="294"/>
    <lineage>
        <taxon>Bacteria</taxon>
        <taxon>Pseudomonadati</taxon>
        <taxon>Pseudomonadota</taxon>
        <taxon>Gammaproteobacteria</taxon>
        <taxon>Pseudomonadales</taxon>
        <taxon>Pseudomonadaceae</taxon>
        <taxon>Pseudomonas</taxon>
    </lineage>
</organism>
<gene>
    <name evidence="1" type="ORF">PFLU3_16240</name>
</gene>
<dbReference type="Proteomes" id="UP000032210">
    <property type="component" value="Unassembled WGS sequence"/>
</dbReference>
<accession>A0A0D0THR0</accession>
<name>A0A0D0THR0_PSEFL</name>
<dbReference type="AlphaFoldDB" id="A0A0D0THR0"/>
<proteinExistence type="predicted"/>
<protein>
    <submittedName>
        <fullName evidence="1">Uncharacterized protein</fullName>
    </submittedName>
</protein>
<reference evidence="1 2" key="1">
    <citation type="submission" date="2015-01" db="EMBL/GenBank/DDBJ databases">
        <title>Genome sequence of the beneficial rhizobacterium Pseudomonas fluorescens 2-79.</title>
        <authorList>
            <person name="Thuermer A."/>
            <person name="Daniel R."/>
        </authorList>
    </citation>
    <scope>NUCLEOTIDE SEQUENCE [LARGE SCALE GENOMIC DNA]</scope>
    <source>
        <strain evidence="1 2">2-79</strain>
    </source>
</reference>
<dbReference type="RefSeq" id="WP_043047708.1">
    <property type="nucleotide sequence ID" value="NZ_JXCQ01000010.1"/>
</dbReference>
<dbReference type="EMBL" id="JXCQ01000010">
    <property type="protein sequence ID" value="KIR22941.1"/>
    <property type="molecule type" value="Genomic_DNA"/>
</dbReference>